<feature type="compositionally biased region" description="Basic and acidic residues" evidence="1">
    <location>
        <begin position="440"/>
        <end position="452"/>
    </location>
</feature>
<name>A0A099J1D3_9MICO</name>
<evidence type="ECO:0000313" key="2">
    <source>
        <dbReference type="EMBL" id="KGJ72071.1"/>
    </source>
</evidence>
<reference evidence="3 5" key="2">
    <citation type="submission" date="2020-08" db="EMBL/GenBank/DDBJ databases">
        <title>Sequencing the genomes of 1000 actinobacteria strains.</title>
        <authorList>
            <person name="Klenk H.-P."/>
        </authorList>
    </citation>
    <scope>NUCLEOTIDE SEQUENCE [LARGE SCALE GENOMIC DNA]</scope>
    <source>
        <strain evidence="3 5">DSM 21065</strain>
    </source>
</reference>
<protein>
    <recommendedName>
        <fullName evidence="6">DUF91 domain-containing protein</fullName>
    </recommendedName>
</protein>
<evidence type="ECO:0008006" key="6">
    <source>
        <dbReference type="Google" id="ProtNLM"/>
    </source>
</evidence>
<proteinExistence type="predicted"/>
<dbReference type="Proteomes" id="UP000561726">
    <property type="component" value="Unassembled WGS sequence"/>
</dbReference>
<evidence type="ECO:0000313" key="4">
    <source>
        <dbReference type="Proteomes" id="UP000029864"/>
    </source>
</evidence>
<gene>
    <name evidence="3" type="ORF">BJ997_004092</name>
    <name evidence="2" type="ORF">GY21_17900</name>
</gene>
<dbReference type="EMBL" id="JACHBQ010000001">
    <property type="protein sequence ID" value="MBB5643544.1"/>
    <property type="molecule type" value="Genomic_DNA"/>
</dbReference>
<reference evidence="2 4" key="1">
    <citation type="submission" date="2014-08" db="EMBL/GenBank/DDBJ databases">
        <authorList>
            <person name="Sisinthy S."/>
        </authorList>
    </citation>
    <scope>NUCLEOTIDE SEQUENCE [LARGE SCALE GENOMIC DNA]</scope>
    <source>
        <strain evidence="2 4">RuG17</strain>
    </source>
</reference>
<dbReference type="Proteomes" id="UP000029864">
    <property type="component" value="Unassembled WGS sequence"/>
</dbReference>
<sequence>MNEAGFWYPFRADHVDETAQLPAVISRTQDTIRAEPRQIGSVLRPLFLELTGEETSDEWARGAGLYIRHVRKTTKARPSFSRLFNKLLSQNEAWATAPRKEKYFFNQIVAIHWRRKGWIWFTRDSFSLAEGPASRAFARGQRAKARASRSTPLPAFRLETELEDHLQANPWILGPDLLIIGKQVATSFGILDLLAIAPTGVIHSIELKLGRTTPAIVGQVTDYLYWVQQLNRDEIIRIAARGLFGIDLTAVFHERFGHPLPEVVNQTQVLTIIAAAIDLRTQRGMMAIRHPGLATTMFRYVIQSGAVSLIPSCRDGQDPEASHAAPRPQAVTTPVSYLATSFRVPVDDNVREFWLTQTQHFPPIVLFGVIYAEYRQWVRAQATKEGLFGRQLVTIVAESEEWVHVFIPTGSTMKSLASLKSLPSTRSHPADGYHTGAYLRDPDYRKSETESS</sequence>
<dbReference type="OrthoDB" id="570199at2"/>
<evidence type="ECO:0000313" key="5">
    <source>
        <dbReference type="Proteomes" id="UP000561726"/>
    </source>
</evidence>
<dbReference type="Gene3D" id="3.40.1350.10">
    <property type="match status" value="1"/>
</dbReference>
<dbReference type="InterPro" id="IPR011856">
    <property type="entry name" value="tRNA_endonuc-like_dom_sf"/>
</dbReference>
<accession>A0A099J1D3</accession>
<dbReference type="eggNOG" id="COG1637">
    <property type="taxonomic scope" value="Bacteria"/>
</dbReference>
<comment type="caution">
    <text evidence="2">The sequence shown here is derived from an EMBL/GenBank/DDBJ whole genome shotgun (WGS) entry which is preliminary data.</text>
</comment>
<dbReference type="EMBL" id="JPXF01000101">
    <property type="protein sequence ID" value="KGJ72071.1"/>
    <property type="molecule type" value="Genomic_DNA"/>
</dbReference>
<keyword evidence="4" id="KW-1185">Reference proteome</keyword>
<organism evidence="2 4">
    <name type="scientific">Cryobacterium roopkundense</name>
    <dbReference type="NCBI Taxonomy" id="1001240"/>
    <lineage>
        <taxon>Bacteria</taxon>
        <taxon>Bacillati</taxon>
        <taxon>Actinomycetota</taxon>
        <taxon>Actinomycetes</taxon>
        <taxon>Micrococcales</taxon>
        <taxon>Microbacteriaceae</taxon>
        <taxon>Cryobacterium</taxon>
    </lineage>
</organism>
<evidence type="ECO:0000313" key="3">
    <source>
        <dbReference type="EMBL" id="MBB5643544.1"/>
    </source>
</evidence>
<evidence type="ECO:0000256" key="1">
    <source>
        <dbReference type="SAM" id="MobiDB-lite"/>
    </source>
</evidence>
<dbReference type="STRING" id="1001240.GY21_17900"/>
<dbReference type="GO" id="GO:0003676">
    <property type="term" value="F:nucleic acid binding"/>
    <property type="evidence" value="ECO:0007669"/>
    <property type="project" value="InterPro"/>
</dbReference>
<dbReference type="RefSeq" id="WP_052542592.1">
    <property type="nucleotide sequence ID" value="NZ_JACHBQ010000001.1"/>
</dbReference>
<feature type="region of interest" description="Disordered" evidence="1">
    <location>
        <begin position="423"/>
        <end position="452"/>
    </location>
</feature>
<dbReference type="AlphaFoldDB" id="A0A099J1D3"/>